<protein>
    <recommendedName>
        <fullName evidence="1">Ubiquitin-like protein 5</fullName>
    </recommendedName>
</protein>
<keyword evidence="2" id="KW-0833">Ubl conjugation pathway</keyword>
<dbReference type="Proteomes" id="UP000291022">
    <property type="component" value="Unassembled WGS sequence"/>
</dbReference>
<dbReference type="STRING" id="9643.ENSUAMP00000016005"/>
<dbReference type="InterPro" id="IPR029071">
    <property type="entry name" value="Ubiquitin-like_domsf"/>
</dbReference>
<dbReference type="PANTHER" id="PTHR13042">
    <property type="entry name" value="UBIQUITIN-LIKE PROTEIN 5"/>
    <property type="match status" value="1"/>
</dbReference>
<reference evidence="3" key="2">
    <citation type="submission" date="2025-08" db="UniProtKB">
        <authorList>
            <consortium name="Ensembl"/>
        </authorList>
    </citation>
    <scope>IDENTIFICATION</scope>
</reference>
<proteinExistence type="predicted"/>
<dbReference type="InterPro" id="IPR039732">
    <property type="entry name" value="Hub1/Ubl5"/>
</dbReference>
<dbReference type="Gene3D" id="3.10.20.90">
    <property type="entry name" value="Phosphatidylinositol 3-kinase Catalytic Subunit, Chain A, domain 1"/>
    <property type="match status" value="1"/>
</dbReference>
<reference evidence="4" key="1">
    <citation type="submission" date="2016-06" db="EMBL/GenBank/DDBJ databases">
        <title>De novo assembly and RNA-Seq shows season-dependent expression and editing in black bear kidneys.</title>
        <authorList>
            <person name="Korstanje R."/>
            <person name="Srivastava A."/>
            <person name="Sarsani V.K."/>
            <person name="Sheehan S.M."/>
            <person name="Seger R.L."/>
            <person name="Barter M.E."/>
            <person name="Lindqvist C."/>
            <person name="Brody L.C."/>
            <person name="Mullikin J.C."/>
        </authorList>
    </citation>
    <scope>NUCLEOTIDE SEQUENCE [LARGE SCALE GENOMIC DNA]</scope>
</reference>
<keyword evidence="4" id="KW-1185">Reference proteome</keyword>
<evidence type="ECO:0000313" key="3">
    <source>
        <dbReference type="Ensembl" id="ENSUAMP00000016005.1"/>
    </source>
</evidence>
<evidence type="ECO:0000313" key="4">
    <source>
        <dbReference type="Proteomes" id="UP000291022"/>
    </source>
</evidence>
<reference evidence="3" key="3">
    <citation type="submission" date="2025-09" db="UniProtKB">
        <authorList>
            <consortium name="Ensembl"/>
        </authorList>
    </citation>
    <scope>IDENTIFICATION</scope>
</reference>
<organism evidence="3 4">
    <name type="scientific">Ursus americanus</name>
    <name type="common">American black bear</name>
    <name type="synonym">Euarctos americanus</name>
    <dbReference type="NCBI Taxonomy" id="9643"/>
    <lineage>
        <taxon>Eukaryota</taxon>
        <taxon>Metazoa</taxon>
        <taxon>Chordata</taxon>
        <taxon>Craniata</taxon>
        <taxon>Vertebrata</taxon>
        <taxon>Euteleostomi</taxon>
        <taxon>Mammalia</taxon>
        <taxon>Eutheria</taxon>
        <taxon>Laurasiatheria</taxon>
        <taxon>Carnivora</taxon>
        <taxon>Caniformia</taxon>
        <taxon>Ursidae</taxon>
        <taxon>Ursus</taxon>
    </lineage>
</organism>
<evidence type="ECO:0000256" key="1">
    <source>
        <dbReference type="ARBA" id="ARBA00021360"/>
    </source>
</evidence>
<evidence type="ECO:0000256" key="2">
    <source>
        <dbReference type="ARBA" id="ARBA00022786"/>
    </source>
</evidence>
<accession>A0A452RBG5</accession>
<dbReference type="SUPFAM" id="SSF54236">
    <property type="entry name" value="Ubiquitin-like"/>
    <property type="match status" value="1"/>
</dbReference>
<sequence>MTIEVVCNDRLGKKVPVKRNTDEKLEDLKKLIAAQNGTHWDKIVLKKWHMIFKDNMSLGGLRNLGWDKPTIYDGISNTTVFGEKQSTSPKRNLLAKKSP</sequence>
<dbReference type="Ensembl" id="ENSUAMT00000017940.1">
    <property type="protein sequence ID" value="ENSUAMP00000016005.1"/>
    <property type="gene ID" value="ENSUAMG00000012780.1"/>
</dbReference>
<dbReference type="GeneTree" id="ENSGT01030000235049"/>
<dbReference type="AlphaFoldDB" id="A0A452RBG5"/>
<name>A0A452RBG5_URSAM</name>